<gene>
    <name evidence="2" type="ordered locus">SAR116_1950</name>
</gene>
<dbReference type="KEGG" id="apb:SAR116_1950"/>
<dbReference type="HOGENOM" id="CLU_147409_1_0_5"/>
<dbReference type="STRING" id="488538.SAR116_1950"/>
<dbReference type="Gene3D" id="1.10.10.10">
    <property type="entry name" value="Winged helix-like DNA-binding domain superfamily/Winged helix DNA-binding domain"/>
    <property type="match status" value="1"/>
</dbReference>
<dbReference type="SUPFAM" id="SSF46785">
    <property type="entry name" value="Winged helix' DNA-binding domain"/>
    <property type="match status" value="1"/>
</dbReference>
<name>D5BN00_PUNMI</name>
<dbReference type="AlphaFoldDB" id="D5BN00"/>
<organism evidence="2 3">
    <name type="scientific">Puniceispirillum marinum (strain IMCC1322)</name>
    <dbReference type="NCBI Taxonomy" id="488538"/>
    <lineage>
        <taxon>Bacteria</taxon>
        <taxon>Pseudomonadati</taxon>
        <taxon>Pseudomonadota</taxon>
        <taxon>Alphaproteobacteria</taxon>
        <taxon>Candidatus Puniceispirillales</taxon>
        <taxon>Candidatus Puniceispirillaceae</taxon>
        <taxon>Candidatus Puniceispirillum</taxon>
    </lineage>
</organism>
<dbReference type="Pfam" id="PF13412">
    <property type="entry name" value="HTH_24"/>
    <property type="match status" value="1"/>
</dbReference>
<feature type="coiled-coil region" evidence="1">
    <location>
        <begin position="87"/>
        <end position="114"/>
    </location>
</feature>
<protein>
    <submittedName>
        <fullName evidence="2">Putative transcriptional regulator, AsnC family</fullName>
    </submittedName>
</protein>
<accession>D5BN00</accession>
<reference evidence="2 3" key="1">
    <citation type="journal article" date="2010" name="J. Bacteriol.">
        <title>Complete genome sequence of "Candidatus Puniceispirillum marinum" IMCC1322, a representative of the SAR116 clade in the Alphaproteobacteria.</title>
        <authorList>
            <person name="Oh H.M."/>
            <person name="Kwon K.K."/>
            <person name="Kang I."/>
            <person name="Kang S.G."/>
            <person name="Lee J.H."/>
            <person name="Kim S.J."/>
            <person name="Cho J.C."/>
        </authorList>
    </citation>
    <scope>NUCLEOTIDE SEQUENCE [LARGE SCALE GENOMIC DNA]</scope>
    <source>
        <strain evidence="2 3">IMCC1322</strain>
    </source>
</reference>
<dbReference type="eggNOG" id="COG1846">
    <property type="taxonomic scope" value="Bacteria"/>
</dbReference>
<sequence>MSNLKRSDETMLQILQALDGKADVSQRDLARELKISLGAANYCINALIEKGFIKLDRFYKSSNKTGYLYVLTPEGIQARLNLTREFIHHKRAEYVRLEQEIADLQSKLEAEVKK</sequence>
<keyword evidence="1" id="KW-0175">Coiled coil</keyword>
<evidence type="ECO:0000256" key="1">
    <source>
        <dbReference type="SAM" id="Coils"/>
    </source>
</evidence>
<dbReference type="InterPro" id="IPR036388">
    <property type="entry name" value="WH-like_DNA-bd_sf"/>
</dbReference>
<dbReference type="NCBIfam" id="TIGR04176">
    <property type="entry name" value="MarR_EPS"/>
    <property type="match status" value="1"/>
</dbReference>
<evidence type="ECO:0000313" key="2">
    <source>
        <dbReference type="EMBL" id="ADE40193.1"/>
    </source>
</evidence>
<dbReference type="RefSeq" id="WP_013046820.1">
    <property type="nucleotide sequence ID" value="NC_014010.1"/>
</dbReference>
<dbReference type="InterPro" id="IPR026433">
    <property type="entry name" value="MarR_EPS"/>
</dbReference>
<dbReference type="EMBL" id="CP001751">
    <property type="protein sequence ID" value="ADE40193.1"/>
    <property type="molecule type" value="Genomic_DNA"/>
</dbReference>
<dbReference type="InterPro" id="IPR036390">
    <property type="entry name" value="WH_DNA-bd_sf"/>
</dbReference>
<proteinExistence type="predicted"/>
<keyword evidence="3" id="KW-1185">Reference proteome</keyword>
<evidence type="ECO:0000313" key="3">
    <source>
        <dbReference type="Proteomes" id="UP000007460"/>
    </source>
</evidence>
<dbReference type="Proteomes" id="UP000007460">
    <property type="component" value="Chromosome"/>
</dbReference>